<proteinExistence type="predicted"/>
<feature type="non-terminal residue" evidence="2">
    <location>
        <position position="227"/>
    </location>
</feature>
<evidence type="ECO:0000313" key="2">
    <source>
        <dbReference type="EMBL" id="GFC81380.1"/>
    </source>
</evidence>
<dbReference type="EMBL" id="BKCJ011079547">
    <property type="protein sequence ID" value="GFC81380.1"/>
    <property type="molecule type" value="Genomic_DNA"/>
</dbReference>
<comment type="caution">
    <text evidence="2">The sequence shown here is derived from an EMBL/GenBank/DDBJ whole genome shotgun (WGS) entry which is preliminary data.</text>
</comment>
<protein>
    <submittedName>
        <fullName evidence="2">Retrotransposon protein, putative, Ty1-copia subclass</fullName>
    </submittedName>
</protein>
<dbReference type="AlphaFoldDB" id="A0A699R587"/>
<gene>
    <name evidence="2" type="ORF">Tci_853350</name>
</gene>
<evidence type="ECO:0000259" key="1">
    <source>
        <dbReference type="Pfam" id="PF07727"/>
    </source>
</evidence>
<accession>A0A699R587</accession>
<dbReference type="PANTHER" id="PTHR11439:SF491">
    <property type="entry name" value="INTEGRASE CATALYTIC DOMAIN-CONTAINING PROTEIN"/>
    <property type="match status" value="1"/>
</dbReference>
<dbReference type="InterPro" id="IPR013103">
    <property type="entry name" value="RVT_2"/>
</dbReference>
<dbReference type="Pfam" id="PF07727">
    <property type="entry name" value="RVT_2"/>
    <property type="match status" value="1"/>
</dbReference>
<sequence>MLIACKIKAEIGSTKSLLKREFDMKDLGEAKKILGMEIVRDRSRKILRVSQFGYISNILNNFRIDNGKSVQMPLGGHFKLSLKDCPVRDCDVERMSKVPYANAVGSLMYLMVCTRPDIAYAVSIVSRYLANPGKSHWEVVKWILKYLRGTANVGLIYGTNRDNYMDVTGFVDSDYAKDPDKGRSITGYAFLVQGCVVSWKATLQHVVALSTTEAEHMALTKAVKEAI</sequence>
<name>A0A699R587_TANCI</name>
<organism evidence="2">
    <name type="scientific">Tanacetum cinerariifolium</name>
    <name type="common">Dalmatian daisy</name>
    <name type="synonym">Chrysanthemum cinerariifolium</name>
    <dbReference type="NCBI Taxonomy" id="118510"/>
    <lineage>
        <taxon>Eukaryota</taxon>
        <taxon>Viridiplantae</taxon>
        <taxon>Streptophyta</taxon>
        <taxon>Embryophyta</taxon>
        <taxon>Tracheophyta</taxon>
        <taxon>Spermatophyta</taxon>
        <taxon>Magnoliopsida</taxon>
        <taxon>eudicotyledons</taxon>
        <taxon>Gunneridae</taxon>
        <taxon>Pentapetalae</taxon>
        <taxon>asterids</taxon>
        <taxon>campanulids</taxon>
        <taxon>Asterales</taxon>
        <taxon>Asteraceae</taxon>
        <taxon>Asteroideae</taxon>
        <taxon>Anthemideae</taxon>
        <taxon>Anthemidinae</taxon>
        <taxon>Tanacetum</taxon>
    </lineage>
</organism>
<dbReference type="PANTHER" id="PTHR11439">
    <property type="entry name" value="GAG-POL-RELATED RETROTRANSPOSON"/>
    <property type="match status" value="1"/>
</dbReference>
<feature type="domain" description="Reverse transcriptase Ty1/copia-type" evidence="1">
    <location>
        <begin position="1"/>
        <end position="74"/>
    </location>
</feature>
<reference evidence="2" key="1">
    <citation type="journal article" date="2019" name="Sci. Rep.">
        <title>Draft genome of Tanacetum cinerariifolium, the natural source of mosquito coil.</title>
        <authorList>
            <person name="Yamashiro T."/>
            <person name="Shiraishi A."/>
            <person name="Satake H."/>
            <person name="Nakayama K."/>
        </authorList>
    </citation>
    <scope>NUCLEOTIDE SEQUENCE</scope>
</reference>
<dbReference type="CDD" id="cd09272">
    <property type="entry name" value="RNase_HI_RT_Ty1"/>
    <property type="match status" value="1"/>
</dbReference>